<dbReference type="EC" id="5.3.2.1" evidence="8"/>
<dbReference type="GO" id="GO:0005125">
    <property type="term" value="F:cytokine activity"/>
    <property type="evidence" value="ECO:0007669"/>
    <property type="project" value="UniProtKB-KW"/>
</dbReference>
<organism evidence="13">
    <name type="scientific">Candidatus Kentrum sp. LFY</name>
    <dbReference type="NCBI Taxonomy" id="2126342"/>
    <lineage>
        <taxon>Bacteria</taxon>
        <taxon>Pseudomonadati</taxon>
        <taxon>Pseudomonadota</taxon>
        <taxon>Gammaproteobacteria</taxon>
        <taxon>Candidatus Kentrum</taxon>
    </lineage>
</organism>
<dbReference type="GO" id="GO:0050178">
    <property type="term" value="F:phenylpyruvate tautomerase activity"/>
    <property type="evidence" value="ECO:0007669"/>
    <property type="project" value="UniProtKB-EC"/>
</dbReference>
<keyword evidence="2" id="KW-0202">Cytokine</keyword>
<dbReference type="GO" id="GO:0004167">
    <property type="term" value="F:dopachrome isomerase activity"/>
    <property type="evidence" value="ECO:0007669"/>
    <property type="project" value="UniProtKB-EC"/>
</dbReference>
<dbReference type="PANTHER" id="PTHR11954">
    <property type="entry name" value="D-DOPACHROME DECARBOXYLASE"/>
    <property type="match status" value="1"/>
</dbReference>
<evidence type="ECO:0000256" key="11">
    <source>
        <dbReference type="ARBA" id="ARBA00042730"/>
    </source>
</evidence>
<evidence type="ECO:0000256" key="5">
    <source>
        <dbReference type="ARBA" id="ARBA00036735"/>
    </source>
</evidence>
<dbReference type="Gene3D" id="3.30.429.10">
    <property type="entry name" value="Macrophage Migration Inhibitory Factor"/>
    <property type="match status" value="1"/>
</dbReference>
<protein>
    <recommendedName>
        <fullName evidence="11">L-dopachrome isomerase</fullName>
        <ecNumber evidence="8">5.3.2.1</ecNumber>
        <ecNumber evidence="7">5.3.3.12</ecNumber>
    </recommendedName>
    <alternativeName>
        <fullName evidence="9">L-dopachrome tautomerase</fullName>
    </alternativeName>
    <alternativeName>
        <fullName evidence="10">Phenylpyruvate tautomerase</fullName>
    </alternativeName>
</protein>
<keyword evidence="13" id="KW-0670">Pyruvate</keyword>
<evidence type="ECO:0000256" key="9">
    <source>
        <dbReference type="ARBA" id="ARBA00041631"/>
    </source>
</evidence>
<evidence type="ECO:0000256" key="8">
    <source>
        <dbReference type="ARBA" id="ARBA00039086"/>
    </source>
</evidence>
<dbReference type="EC" id="5.3.3.12" evidence="7"/>
<evidence type="ECO:0000256" key="2">
    <source>
        <dbReference type="ARBA" id="ARBA00022514"/>
    </source>
</evidence>
<reference evidence="13" key="1">
    <citation type="submission" date="2019-02" db="EMBL/GenBank/DDBJ databases">
        <authorList>
            <person name="Gruber-Vodicka R. H."/>
            <person name="Seah K. B. B."/>
        </authorList>
    </citation>
    <scope>NUCLEOTIDE SEQUENCE</scope>
    <source>
        <strain evidence="13">BECK_M7</strain>
    </source>
</reference>
<dbReference type="GO" id="GO:0005615">
    <property type="term" value="C:extracellular space"/>
    <property type="evidence" value="ECO:0007669"/>
    <property type="project" value="UniProtKB-KW"/>
</dbReference>
<feature type="region of interest" description="Disordered" evidence="12">
    <location>
        <begin position="1"/>
        <end position="20"/>
    </location>
</feature>
<dbReference type="EMBL" id="CAADFF010000068">
    <property type="protein sequence ID" value="VFJ95285.1"/>
    <property type="molecule type" value="Genomic_DNA"/>
</dbReference>
<evidence type="ECO:0000256" key="10">
    <source>
        <dbReference type="ARBA" id="ARBA00041912"/>
    </source>
</evidence>
<name>A0A450US20_9GAMM</name>
<dbReference type="InterPro" id="IPR001398">
    <property type="entry name" value="Macrophage_inhib_fac"/>
</dbReference>
<evidence type="ECO:0000256" key="3">
    <source>
        <dbReference type="ARBA" id="ARBA00022525"/>
    </source>
</evidence>
<evidence type="ECO:0000256" key="4">
    <source>
        <dbReference type="ARBA" id="ARBA00023235"/>
    </source>
</evidence>
<sequence>MISAIMEKTPRHGGSCAEKTKCPRQNFGRFPHLGGYITSPFGRDEASDILATLTGNPPHRGITFTRFSISGDRKMPYLRIQSNISVDSADKKSLLTKASASVASQLGKPERYMMTYLDTDCAMTFGGSDEPLAFVELKGLNLSESQTTELSGVLCELLFAELGIPQDRTYIVFSDVSPSMWGWNGRTF</sequence>
<keyword evidence="4" id="KW-0413">Isomerase</keyword>
<dbReference type="PANTHER" id="PTHR11954:SF6">
    <property type="entry name" value="MACROPHAGE MIGRATION INHIBITORY FACTOR"/>
    <property type="match status" value="1"/>
</dbReference>
<evidence type="ECO:0000256" key="6">
    <source>
        <dbReference type="ARBA" id="ARBA00036823"/>
    </source>
</evidence>
<proteinExistence type="predicted"/>
<evidence type="ECO:0000256" key="1">
    <source>
        <dbReference type="ARBA" id="ARBA00004613"/>
    </source>
</evidence>
<dbReference type="AlphaFoldDB" id="A0A450US20"/>
<evidence type="ECO:0000256" key="12">
    <source>
        <dbReference type="SAM" id="MobiDB-lite"/>
    </source>
</evidence>
<dbReference type="Pfam" id="PF01187">
    <property type="entry name" value="MIF"/>
    <property type="match status" value="1"/>
</dbReference>
<comment type="catalytic activity">
    <reaction evidence="5">
        <text>3-phenylpyruvate = enol-phenylpyruvate</text>
        <dbReference type="Rhea" id="RHEA:17097"/>
        <dbReference type="ChEBI" id="CHEBI:16815"/>
        <dbReference type="ChEBI" id="CHEBI:18005"/>
        <dbReference type="EC" id="5.3.2.1"/>
    </reaction>
</comment>
<comment type="catalytic activity">
    <reaction evidence="6">
        <text>L-dopachrome = 5,6-dihydroxyindole-2-carboxylate</text>
        <dbReference type="Rhea" id="RHEA:13041"/>
        <dbReference type="ChEBI" id="CHEBI:16875"/>
        <dbReference type="ChEBI" id="CHEBI:57509"/>
        <dbReference type="EC" id="5.3.3.12"/>
    </reaction>
</comment>
<keyword evidence="3" id="KW-0964">Secreted</keyword>
<dbReference type="InterPro" id="IPR014347">
    <property type="entry name" value="Tautomerase/MIF_sf"/>
</dbReference>
<dbReference type="SUPFAM" id="SSF55331">
    <property type="entry name" value="Tautomerase/MIF"/>
    <property type="match status" value="1"/>
</dbReference>
<evidence type="ECO:0000313" key="13">
    <source>
        <dbReference type="EMBL" id="VFJ95285.1"/>
    </source>
</evidence>
<gene>
    <name evidence="13" type="ORF">BECKLFY1418B_GA0070995_10682</name>
</gene>
<evidence type="ECO:0000256" key="7">
    <source>
        <dbReference type="ARBA" id="ARBA00038932"/>
    </source>
</evidence>
<comment type="subcellular location">
    <subcellularLocation>
        <location evidence="1">Secreted</location>
    </subcellularLocation>
</comment>
<accession>A0A450US20</accession>